<reference evidence="1 2" key="1">
    <citation type="submission" date="2019-03" db="EMBL/GenBank/DDBJ databases">
        <title>Genomic Encyclopedia of Archaeal and Bacterial Type Strains, Phase II (KMG-II): from individual species to whole genera.</title>
        <authorList>
            <person name="Goeker M."/>
        </authorList>
    </citation>
    <scope>NUCLEOTIDE SEQUENCE [LARGE SCALE GENOMIC DNA]</scope>
    <source>
        <strain evidence="1 2">DSM 15388</strain>
    </source>
</reference>
<gene>
    <name evidence="1" type="ORF">BCF53_106143</name>
</gene>
<name>A0A4R3I851_9GAMM</name>
<dbReference type="AlphaFoldDB" id="A0A4R3I851"/>
<dbReference type="Proteomes" id="UP000295793">
    <property type="component" value="Unassembled WGS sequence"/>
</dbReference>
<keyword evidence="2" id="KW-1185">Reference proteome</keyword>
<evidence type="ECO:0000313" key="1">
    <source>
        <dbReference type="EMBL" id="TCS41412.1"/>
    </source>
</evidence>
<proteinExistence type="predicted"/>
<accession>A0A4R3I851</accession>
<protein>
    <submittedName>
        <fullName evidence="1">Uncharacterized protein</fullName>
    </submittedName>
</protein>
<sequence length="31" mass="3448">MESEAGFSLSSSVFLFILVTLDVNKWPEGDE</sequence>
<organism evidence="1 2">
    <name type="scientific">Reinekea marinisedimentorum</name>
    <dbReference type="NCBI Taxonomy" id="230495"/>
    <lineage>
        <taxon>Bacteria</taxon>
        <taxon>Pseudomonadati</taxon>
        <taxon>Pseudomonadota</taxon>
        <taxon>Gammaproteobacteria</taxon>
        <taxon>Oceanospirillales</taxon>
        <taxon>Saccharospirillaceae</taxon>
        <taxon>Reinekea</taxon>
    </lineage>
</organism>
<dbReference type="EMBL" id="SLZR01000006">
    <property type="protein sequence ID" value="TCS41412.1"/>
    <property type="molecule type" value="Genomic_DNA"/>
</dbReference>
<evidence type="ECO:0000313" key="2">
    <source>
        <dbReference type="Proteomes" id="UP000295793"/>
    </source>
</evidence>
<comment type="caution">
    <text evidence="1">The sequence shown here is derived from an EMBL/GenBank/DDBJ whole genome shotgun (WGS) entry which is preliminary data.</text>
</comment>